<keyword evidence="9" id="KW-0325">Glycoprotein</keyword>
<feature type="domain" description="ABC transmembrane type-1" evidence="12">
    <location>
        <begin position="879"/>
        <end position="1152"/>
    </location>
</feature>
<keyword evidence="5" id="KW-0547">Nucleotide-binding</keyword>
<dbReference type="SMART" id="SM00382">
    <property type="entry name" value="AAA"/>
    <property type="match status" value="2"/>
</dbReference>
<evidence type="ECO:0000256" key="2">
    <source>
        <dbReference type="ARBA" id="ARBA00022448"/>
    </source>
</evidence>
<dbReference type="CDD" id="cd03244">
    <property type="entry name" value="ABCC_MRP_domain2"/>
    <property type="match status" value="1"/>
</dbReference>
<dbReference type="Proteomes" id="UP000240883">
    <property type="component" value="Unassembled WGS sequence"/>
</dbReference>
<dbReference type="InterPro" id="IPR044726">
    <property type="entry name" value="ABCC_6TM_D2"/>
</dbReference>
<evidence type="ECO:0000256" key="3">
    <source>
        <dbReference type="ARBA" id="ARBA00022475"/>
    </source>
</evidence>
<dbReference type="GO" id="GO:0140359">
    <property type="term" value="F:ABC-type transporter activity"/>
    <property type="evidence" value="ECO:0007669"/>
    <property type="project" value="InterPro"/>
</dbReference>
<feature type="transmembrane region" description="Helical" evidence="10">
    <location>
        <begin position="259"/>
        <end position="280"/>
    </location>
</feature>
<feature type="transmembrane region" description="Helical" evidence="10">
    <location>
        <begin position="77"/>
        <end position="96"/>
    </location>
</feature>
<dbReference type="PANTHER" id="PTHR24223">
    <property type="entry name" value="ATP-BINDING CASSETTE SUB-FAMILY C"/>
    <property type="match status" value="1"/>
</dbReference>
<keyword evidence="4 10" id="KW-0812">Transmembrane</keyword>
<gene>
    <name evidence="13" type="ORF">BS50DRAFT_490982</name>
</gene>
<comment type="subcellular location">
    <subcellularLocation>
        <location evidence="1">Cell membrane</location>
        <topology evidence="1">Multi-pass membrane protein</topology>
    </subcellularLocation>
</comment>
<feature type="domain" description="ABC transporter" evidence="11">
    <location>
        <begin position="1188"/>
        <end position="1424"/>
    </location>
</feature>
<dbReference type="InterPro" id="IPR003593">
    <property type="entry name" value="AAA+_ATPase"/>
</dbReference>
<keyword evidence="8 10" id="KW-0472">Membrane</keyword>
<dbReference type="SUPFAM" id="SSF90123">
    <property type="entry name" value="ABC transporter transmembrane region"/>
    <property type="match status" value="2"/>
</dbReference>
<dbReference type="CDD" id="cd18579">
    <property type="entry name" value="ABC_6TM_ABCC_D1"/>
    <property type="match status" value="1"/>
</dbReference>
<feature type="domain" description="ABC transporter" evidence="11">
    <location>
        <begin position="588"/>
        <end position="816"/>
    </location>
</feature>
<feature type="transmembrane region" description="Helical" evidence="10">
    <location>
        <begin position="908"/>
        <end position="933"/>
    </location>
</feature>
<dbReference type="Pfam" id="PF00005">
    <property type="entry name" value="ABC_tran"/>
    <property type="match status" value="2"/>
</dbReference>
<dbReference type="InterPro" id="IPR044746">
    <property type="entry name" value="ABCC_6TM_D1"/>
</dbReference>
<proteinExistence type="predicted"/>
<dbReference type="InterPro" id="IPR056227">
    <property type="entry name" value="TMD0_ABC"/>
</dbReference>
<evidence type="ECO:0000256" key="4">
    <source>
        <dbReference type="ARBA" id="ARBA00022692"/>
    </source>
</evidence>
<feature type="transmembrane region" description="Helical" evidence="10">
    <location>
        <begin position="312"/>
        <end position="332"/>
    </location>
</feature>
<evidence type="ECO:0000259" key="12">
    <source>
        <dbReference type="PROSITE" id="PS50929"/>
    </source>
</evidence>
<dbReference type="STRING" id="1448308.A0A2T2NVQ6"/>
<dbReference type="PROSITE" id="PS50893">
    <property type="entry name" value="ABC_TRANSPORTER_2"/>
    <property type="match status" value="2"/>
</dbReference>
<name>A0A2T2NVQ6_CORCC</name>
<keyword evidence="13" id="KW-0378">Hydrolase</keyword>
<organism evidence="13 14">
    <name type="scientific">Corynespora cassiicola Philippines</name>
    <dbReference type="NCBI Taxonomy" id="1448308"/>
    <lineage>
        <taxon>Eukaryota</taxon>
        <taxon>Fungi</taxon>
        <taxon>Dikarya</taxon>
        <taxon>Ascomycota</taxon>
        <taxon>Pezizomycotina</taxon>
        <taxon>Dothideomycetes</taxon>
        <taxon>Pleosporomycetidae</taxon>
        <taxon>Pleosporales</taxon>
        <taxon>Corynesporascaceae</taxon>
        <taxon>Corynespora</taxon>
    </lineage>
</organism>
<evidence type="ECO:0000256" key="5">
    <source>
        <dbReference type="ARBA" id="ARBA00022741"/>
    </source>
</evidence>
<keyword evidence="3" id="KW-1003">Cell membrane</keyword>
<evidence type="ECO:0000313" key="14">
    <source>
        <dbReference type="Proteomes" id="UP000240883"/>
    </source>
</evidence>
<keyword evidence="2" id="KW-0813">Transport</keyword>
<dbReference type="Pfam" id="PF24357">
    <property type="entry name" value="TMD0_ABC"/>
    <property type="match status" value="1"/>
</dbReference>
<evidence type="ECO:0000256" key="8">
    <source>
        <dbReference type="ARBA" id="ARBA00023136"/>
    </source>
</evidence>
<protein>
    <submittedName>
        <fullName evidence="13">P-loop containing nucleoside triphosphate hydrolase protein</fullName>
    </submittedName>
</protein>
<feature type="transmembrane region" description="Helical" evidence="10">
    <location>
        <begin position="1094"/>
        <end position="1115"/>
    </location>
</feature>
<evidence type="ECO:0000259" key="11">
    <source>
        <dbReference type="PROSITE" id="PS50893"/>
    </source>
</evidence>
<dbReference type="InterPro" id="IPR050173">
    <property type="entry name" value="ABC_transporter_C-like"/>
</dbReference>
<keyword evidence="7 10" id="KW-1133">Transmembrane helix</keyword>
<evidence type="ECO:0000256" key="7">
    <source>
        <dbReference type="ARBA" id="ARBA00022989"/>
    </source>
</evidence>
<feature type="transmembrane region" description="Helical" evidence="10">
    <location>
        <begin position="868"/>
        <end position="887"/>
    </location>
</feature>
<dbReference type="FunFam" id="1.20.1560.10:FF:000066">
    <property type="entry name" value="ABC multidrug transporter (Eurofung)"/>
    <property type="match status" value="1"/>
</dbReference>
<dbReference type="SUPFAM" id="SSF52540">
    <property type="entry name" value="P-loop containing nucleoside triphosphate hydrolases"/>
    <property type="match status" value="2"/>
</dbReference>
<feature type="transmembrane region" description="Helical" evidence="10">
    <location>
        <begin position="38"/>
        <end position="57"/>
    </location>
</feature>
<sequence length="1428" mass="156913">MDSARQQHLNLSADNIFGPVVNNIHDDFDFTLFFEQTILSIGPSAALLLFLPVRIWWIWGEPKKADYNCLVAAKQTLYFLLIAVQIAILAFSITFLGPIKTAIPSTTLSLVAVLGLNGLSFIEHIRSPRTSDGINMYLFLSSIFDAVQVRSLHLRHIPTQLKGAAIACLVLKIVLLLAEMQGKGKYLYAKYQSLAPETLSGVFARRFFWWLNDMLREGYRTIIWTDQLQPIKEDFAAKGLVSNIQAHSMKDAGSKRRQIITSSFVALKGSIMAPIVPRLATAGFRYSQPFLFEAIISFLGQKASVRNPNHGYGLIAATALIYIGLTISLTYYQHKTYQLVTKLRGTLVSVLYAKTMASSSEGLKGCAPVTLMSVDVDGITSSAPVLHEVWASILEMGISIWLLQRQLGIVCVVPLAVESSVLVCNTVAIYCSGKMGSRQATWNKATQQRIAATAAALNAIKRIKMMGFTKYIASDISALRNQEIIRSKAFRRLNLALNFLANIPFYATPVITFAIFTALPRSQFTISKAFTSLSLITLLEQSSISFISSLPAIAAASGCFGRLCKFLEKEDPERHNDEATSSRIEAVFKISDASFGHSGEESLLLRGINLTIQRGTFVGLTGPAGCGKTTLLKVLLGAHSCSSGTCEVSAGPIAYCAQIPWIGNGTIRQAIIGHTVFDLKWYECVVKACSLEQDLVVLRDHDRTNVGSQGTTLSGGQKQRIALARAIYSRHAAIVLDDVFSGMDAETTKHISKSLFEMDGLLRTMGCTAILVTHSTSALQKMDKILTVGPEGTITYSDPCTPVEDKASSAYLAFERRPSDTIDIMGETKSPQYVTITPTKTSDTENKDAKRQSGDWGIYRHYILSVGWWLFTYLIGVHALCAALDYFPTIWLKQWSEAEQSRPGSMTSLYLGIYGAVSISGLVTVVVSIWLMFLVLVPVSGRNLHAKLLDTVVHAKQELHDTVDIGITLNRFAQDMQHIDRELPSATIRSLHATFGCLASAVLVCVGASYIAAIIPVLCAALYLLQKYYLRTSRQLRLLEIEARSPLYTIFEETVEGIDTIVSFKWQSPFQEKLFRLLDASQKPYYLLFCIQRWLMLVLGLMVAAMAMLLVALAIEVRQASSSSSVGVGLIAILTFNDLLNRLIVEWTSLETSLGAITRLKNFSQDTPVEADACDNNIPENWPARGTVEFRGACASYRPGLPPVLRNITFTIPAGTKFGICGRTGSGKSTLLNAIFRLLDLNDGQILIDGIPHNQIPLDTLRSQVVALPQQPYLLSGSIRRSMDPENSASDSDILDALGKVGLRDILVSSSDIEPLSAELEPDTLSPGQKQLFCLARAMIQDTKILVLDEATSSLDAGNDALVQKLIREEFSNKGCTIIAIAHRLASIADFDSVAVMRNGELMELGNPRDLLESQRSEFGRMWKEYEG</sequence>
<dbReference type="InterPro" id="IPR036640">
    <property type="entry name" value="ABC1_TM_sf"/>
</dbReference>
<feature type="transmembrane region" description="Helical" evidence="10">
    <location>
        <begin position="495"/>
        <end position="519"/>
    </location>
</feature>
<dbReference type="InterPro" id="IPR003439">
    <property type="entry name" value="ABC_transporter-like_ATP-bd"/>
</dbReference>
<dbReference type="FunFam" id="3.40.50.300:FF:000838">
    <property type="entry name" value="ABC multidrug transporter (Eurofung)"/>
    <property type="match status" value="1"/>
</dbReference>
<evidence type="ECO:0000256" key="9">
    <source>
        <dbReference type="ARBA" id="ARBA00023180"/>
    </source>
</evidence>
<feature type="transmembrane region" description="Helical" evidence="10">
    <location>
        <begin position="998"/>
        <end position="1025"/>
    </location>
</feature>
<feature type="domain" description="ABC transmembrane type-1" evidence="12">
    <location>
        <begin position="279"/>
        <end position="555"/>
    </location>
</feature>
<reference evidence="13 14" key="1">
    <citation type="journal article" date="2018" name="Front. Microbiol.">
        <title>Genome-Wide Analysis of Corynespora cassiicola Leaf Fall Disease Putative Effectors.</title>
        <authorList>
            <person name="Lopez D."/>
            <person name="Ribeiro S."/>
            <person name="Label P."/>
            <person name="Fumanal B."/>
            <person name="Venisse J.S."/>
            <person name="Kohler A."/>
            <person name="de Oliveira R.R."/>
            <person name="Labutti K."/>
            <person name="Lipzen A."/>
            <person name="Lail K."/>
            <person name="Bauer D."/>
            <person name="Ohm R.A."/>
            <person name="Barry K.W."/>
            <person name="Spatafora J."/>
            <person name="Grigoriev I.V."/>
            <person name="Martin F.M."/>
            <person name="Pujade-Renaud V."/>
        </authorList>
    </citation>
    <scope>NUCLEOTIDE SEQUENCE [LARGE SCALE GENOMIC DNA]</scope>
    <source>
        <strain evidence="13 14">Philippines</strain>
    </source>
</reference>
<dbReference type="Pfam" id="PF00664">
    <property type="entry name" value="ABC_membrane"/>
    <property type="match status" value="1"/>
</dbReference>
<evidence type="ECO:0000256" key="10">
    <source>
        <dbReference type="SAM" id="Phobius"/>
    </source>
</evidence>
<dbReference type="OrthoDB" id="6500128at2759"/>
<evidence type="ECO:0000313" key="13">
    <source>
        <dbReference type="EMBL" id="PSN69168.1"/>
    </source>
</evidence>
<evidence type="ECO:0000256" key="6">
    <source>
        <dbReference type="ARBA" id="ARBA00022840"/>
    </source>
</evidence>
<dbReference type="PANTHER" id="PTHR24223:SF399">
    <property type="entry name" value="ABC TRANSPORTER ATNG"/>
    <property type="match status" value="1"/>
</dbReference>
<keyword evidence="6" id="KW-0067">ATP-binding</keyword>
<dbReference type="InterPro" id="IPR011527">
    <property type="entry name" value="ABC1_TM_dom"/>
</dbReference>
<accession>A0A2T2NVQ6</accession>
<dbReference type="CDD" id="cd18580">
    <property type="entry name" value="ABC_6TM_ABCC_D2"/>
    <property type="match status" value="1"/>
</dbReference>
<dbReference type="FunFam" id="1.20.1560.10:FF:000055">
    <property type="entry name" value="ABC multidrug transporter (Eurofung)"/>
    <property type="match status" value="1"/>
</dbReference>
<dbReference type="GO" id="GO:0005886">
    <property type="term" value="C:plasma membrane"/>
    <property type="evidence" value="ECO:0007669"/>
    <property type="project" value="UniProtKB-SubCell"/>
</dbReference>
<feature type="transmembrane region" description="Helical" evidence="10">
    <location>
        <begin position="102"/>
        <end position="122"/>
    </location>
</feature>
<dbReference type="PROSITE" id="PS50929">
    <property type="entry name" value="ABC_TM1F"/>
    <property type="match status" value="2"/>
</dbReference>
<evidence type="ECO:0000256" key="1">
    <source>
        <dbReference type="ARBA" id="ARBA00004651"/>
    </source>
</evidence>
<keyword evidence="14" id="KW-1185">Reference proteome</keyword>
<dbReference type="EMBL" id="KZ678133">
    <property type="protein sequence ID" value="PSN69168.1"/>
    <property type="molecule type" value="Genomic_DNA"/>
</dbReference>
<dbReference type="Gene3D" id="3.40.50.300">
    <property type="entry name" value="P-loop containing nucleotide triphosphate hydrolases"/>
    <property type="match status" value="2"/>
</dbReference>
<dbReference type="PROSITE" id="PS00211">
    <property type="entry name" value="ABC_TRANSPORTER_1"/>
    <property type="match status" value="2"/>
</dbReference>
<dbReference type="Gene3D" id="1.20.1560.10">
    <property type="entry name" value="ABC transporter type 1, transmembrane domain"/>
    <property type="match status" value="2"/>
</dbReference>
<dbReference type="InterPro" id="IPR017871">
    <property type="entry name" value="ABC_transporter-like_CS"/>
</dbReference>
<dbReference type="GO" id="GO:0005524">
    <property type="term" value="F:ATP binding"/>
    <property type="evidence" value="ECO:0007669"/>
    <property type="project" value="UniProtKB-KW"/>
</dbReference>
<dbReference type="InterPro" id="IPR027417">
    <property type="entry name" value="P-loop_NTPase"/>
</dbReference>
<dbReference type="GO" id="GO:0016887">
    <property type="term" value="F:ATP hydrolysis activity"/>
    <property type="evidence" value="ECO:0007669"/>
    <property type="project" value="InterPro"/>
</dbReference>